<name>A0A1Y2E495_9PEZI</name>
<reference evidence="2 3" key="1">
    <citation type="submission" date="2016-07" db="EMBL/GenBank/DDBJ databases">
        <title>Pervasive Adenine N6-methylation of Active Genes in Fungi.</title>
        <authorList>
            <consortium name="DOE Joint Genome Institute"/>
            <person name="Mondo S.J."/>
            <person name="Dannebaum R.O."/>
            <person name="Kuo R.C."/>
            <person name="Labutti K."/>
            <person name="Haridas S."/>
            <person name="Kuo A."/>
            <person name="Salamov A."/>
            <person name="Ahrendt S.R."/>
            <person name="Lipzen A."/>
            <person name="Sullivan W."/>
            <person name="Andreopoulos W.B."/>
            <person name="Clum A."/>
            <person name="Lindquist E."/>
            <person name="Daum C."/>
            <person name="Ramamoorthy G.K."/>
            <person name="Gryganskyi A."/>
            <person name="Culley D."/>
            <person name="Magnuson J.K."/>
            <person name="James T.Y."/>
            <person name="O'Malley M.A."/>
            <person name="Stajich J.E."/>
            <person name="Spatafora J.W."/>
            <person name="Visel A."/>
            <person name="Grigoriev I.V."/>
        </authorList>
    </citation>
    <scope>NUCLEOTIDE SEQUENCE [LARGE SCALE GENOMIC DNA]</scope>
    <source>
        <strain evidence="2 3">CBS 129021</strain>
    </source>
</reference>
<gene>
    <name evidence="2" type="ORF">BCR38DRAFT_177621</name>
</gene>
<organism evidence="2 3">
    <name type="scientific">Pseudomassariella vexata</name>
    <dbReference type="NCBI Taxonomy" id="1141098"/>
    <lineage>
        <taxon>Eukaryota</taxon>
        <taxon>Fungi</taxon>
        <taxon>Dikarya</taxon>
        <taxon>Ascomycota</taxon>
        <taxon>Pezizomycotina</taxon>
        <taxon>Sordariomycetes</taxon>
        <taxon>Xylariomycetidae</taxon>
        <taxon>Amphisphaeriales</taxon>
        <taxon>Pseudomassariaceae</taxon>
        <taxon>Pseudomassariella</taxon>
    </lineage>
</organism>
<sequence>MKSTLLKNTAHEILNSSFDNGQEMRTTRTSKATLLFGRFESHRTSTRVLELSLDFQLALHSLFLLLTLLFGFDGLYSSRFKRTQGIEPGRVVCLSPDLLIRGVELTLELLPACIADTIWIGRGQLETLPGLVWFGLINMCSFRRHCQNGRRLHFWCR</sequence>
<feature type="transmembrane region" description="Helical" evidence="1">
    <location>
        <begin position="57"/>
        <end position="76"/>
    </location>
</feature>
<dbReference type="AlphaFoldDB" id="A0A1Y2E495"/>
<dbReference type="GeneID" id="63770118"/>
<evidence type="ECO:0000256" key="1">
    <source>
        <dbReference type="SAM" id="Phobius"/>
    </source>
</evidence>
<keyword evidence="1" id="KW-0472">Membrane</keyword>
<proteinExistence type="predicted"/>
<accession>A0A1Y2E495</accession>
<protein>
    <submittedName>
        <fullName evidence="2">Uncharacterized protein</fullName>
    </submittedName>
</protein>
<dbReference type="InParanoid" id="A0A1Y2E495"/>
<keyword evidence="3" id="KW-1185">Reference proteome</keyword>
<keyword evidence="1" id="KW-0812">Transmembrane</keyword>
<evidence type="ECO:0000313" key="2">
    <source>
        <dbReference type="EMBL" id="ORY66339.1"/>
    </source>
</evidence>
<comment type="caution">
    <text evidence="2">The sequence shown here is derived from an EMBL/GenBank/DDBJ whole genome shotgun (WGS) entry which is preliminary data.</text>
</comment>
<evidence type="ECO:0000313" key="3">
    <source>
        <dbReference type="Proteomes" id="UP000193689"/>
    </source>
</evidence>
<dbReference type="EMBL" id="MCFJ01000005">
    <property type="protein sequence ID" value="ORY66339.1"/>
    <property type="molecule type" value="Genomic_DNA"/>
</dbReference>
<keyword evidence="1" id="KW-1133">Transmembrane helix</keyword>
<dbReference type="Proteomes" id="UP000193689">
    <property type="component" value="Unassembled WGS sequence"/>
</dbReference>
<dbReference type="RefSeq" id="XP_040717303.1">
    <property type="nucleotide sequence ID" value="XM_040853906.1"/>
</dbReference>